<dbReference type="InterPro" id="IPR025501">
    <property type="entry name" value="MinD_FleN"/>
</dbReference>
<evidence type="ECO:0000259" key="3">
    <source>
        <dbReference type="Pfam" id="PF13614"/>
    </source>
</evidence>
<keyword evidence="1" id="KW-0547">Nucleotide-binding</keyword>
<dbReference type="Pfam" id="PF13614">
    <property type="entry name" value="AAA_31"/>
    <property type="match status" value="1"/>
</dbReference>
<keyword evidence="2 4" id="KW-0067">ATP-binding</keyword>
<dbReference type="Gene3D" id="3.40.50.300">
    <property type="entry name" value="P-loop containing nucleotide triphosphate hydrolases"/>
    <property type="match status" value="1"/>
</dbReference>
<proteinExistence type="predicted"/>
<dbReference type="InterPro" id="IPR027417">
    <property type="entry name" value="P-loop_NTPase"/>
</dbReference>
<evidence type="ECO:0000313" key="5">
    <source>
        <dbReference type="Proteomes" id="UP000231366"/>
    </source>
</evidence>
<evidence type="ECO:0000313" key="4">
    <source>
        <dbReference type="EMBL" id="PJB29102.1"/>
    </source>
</evidence>
<dbReference type="PIRSF" id="PIRSF003092">
    <property type="entry name" value="MinD"/>
    <property type="match status" value="1"/>
</dbReference>
<gene>
    <name evidence="4" type="ORF">CO110_07475</name>
</gene>
<dbReference type="GO" id="GO:0005829">
    <property type="term" value="C:cytosol"/>
    <property type="evidence" value="ECO:0007669"/>
    <property type="project" value="TreeGrafter"/>
</dbReference>
<dbReference type="GO" id="GO:0051782">
    <property type="term" value="P:negative regulation of cell division"/>
    <property type="evidence" value="ECO:0007669"/>
    <property type="project" value="TreeGrafter"/>
</dbReference>
<dbReference type="PANTHER" id="PTHR43384:SF4">
    <property type="entry name" value="CELLULOSE BIOSYNTHESIS PROTEIN BCSQ-RELATED"/>
    <property type="match status" value="1"/>
</dbReference>
<feature type="domain" description="AAA" evidence="3">
    <location>
        <begin position="27"/>
        <end position="186"/>
    </location>
</feature>
<comment type="caution">
    <text evidence="4">The sequence shown here is derived from an EMBL/GenBank/DDBJ whole genome shotgun (WGS) entry which is preliminary data.</text>
</comment>
<protein>
    <submittedName>
        <fullName evidence="4">ATP-binding protein</fullName>
    </submittedName>
</protein>
<dbReference type="InterPro" id="IPR033875">
    <property type="entry name" value="FlhG"/>
</dbReference>
<dbReference type="SUPFAM" id="SSF52540">
    <property type="entry name" value="P-loop containing nucleoside triphosphate hydrolases"/>
    <property type="match status" value="1"/>
</dbReference>
<dbReference type="InterPro" id="IPR050625">
    <property type="entry name" value="ParA/MinD_ATPase"/>
</dbReference>
<dbReference type="AlphaFoldDB" id="A0A2M8ASF4"/>
<accession>A0A2M8ASF4</accession>
<evidence type="ECO:0000256" key="2">
    <source>
        <dbReference type="ARBA" id="ARBA00022840"/>
    </source>
</evidence>
<dbReference type="InterPro" id="IPR025669">
    <property type="entry name" value="AAA_dom"/>
</dbReference>
<reference evidence="5" key="1">
    <citation type="submission" date="2017-09" db="EMBL/GenBank/DDBJ databases">
        <title>Depth-based differentiation of microbial function through sediment-hosted aquifers and enrichment of novel symbionts in the deep terrestrial subsurface.</title>
        <authorList>
            <person name="Probst A.J."/>
            <person name="Ladd B."/>
            <person name="Jarett J.K."/>
            <person name="Geller-Mcgrath D.E."/>
            <person name="Sieber C.M.K."/>
            <person name="Emerson J.B."/>
            <person name="Anantharaman K."/>
            <person name="Thomas B.C."/>
            <person name="Malmstrom R."/>
            <person name="Stieglmeier M."/>
            <person name="Klingl A."/>
            <person name="Woyke T."/>
            <person name="Ryan C.M."/>
            <person name="Banfield J.F."/>
        </authorList>
    </citation>
    <scope>NUCLEOTIDE SEQUENCE [LARGE SCALE GENOMIC DNA]</scope>
</reference>
<organism evidence="4 5">
    <name type="scientific">Candidatus Desantisbacteria bacterium CG_4_9_14_3_um_filter_40_11</name>
    <dbReference type="NCBI Taxonomy" id="1974546"/>
    <lineage>
        <taxon>Bacteria</taxon>
        <taxon>Candidatus Desantisiibacteriota</taxon>
    </lineage>
</organism>
<dbReference type="CDD" id="cd02038">
    <property type="entry name" value="FlhG-like"/>
    <property type="match status" value="1"/>
</dbReference>
<sequence length="291" mass="31791">MADQAEKLRELVRQKQQISVQDGVKCKIITVTSGKGGVGKTNLASNLSISFSMMGQRVLIMDADLGLSNVNIIMGIIPPPKYNLSHVLSGEKDLLEVIAHGPCGIRVITGAVGVPKMANMGTKKRKEFIESFDSLLSLFDLIFIDTSAGLSENVLAFIDAADEVILVTTPEPTSITDAYGMIKAMSAKNENVKVGLVVNRIQNIIEGKKVSDKIVNIAEQFLGLKIERLGYIMEDALVRKSVYEQSPFLVTYPDSKAASCISHIRNKLAGMEEEKHKEKGFFSRLFQGGRS</sequence>
<dbReference type="GO" id="GO:0009898">
    <property type="term" value="C:cytoplasmic side of plasma membrane"/>
    <property type="evidence" value="ECO:0007669"/>
    <property type="project" value="TreeGrafter"/>
</dbReference>
<name>A0A2M8ASF4_9BACT</name>
<dbReference type="PANTHER" id="PTHR43384">
    <property type="entry name" value="SEPTUM SITE-DETERMINING PROTEIN MIND HOMOLOG, CHLOROPLASTIC-RELATED"/>
    <property type="match status" value="1"/>
</dbReference>
<dbReference type="EMBL" id="PFUI01000195">
    <property type="protein sequence ID" value="PJB29102.1"/>
    <property type="molecule type" value="Genomic_DNA"/>
</dbReference>
<dbReference type="GO" id="GO:0005524">
    <property type="term" value="F:ATP binding"/>
    <property type="evidence" value="ECO:0007669"/>
    <property type="project" value="UniProtKB-KW"/>
</dbReference>
<dbReference type="GO" id="GO:0016887">
    <property type="term" value="F:ATP hydrolysis activity"/>
    <property type="evidence" value="ECO:0007669"/>
    <property type="project" value="TreeGrafter"/>
</dbReference>
<evidence type="ECO:0000256" key="1">
    <source>
        <dbReference type="ARBA" id="ARBA00022741"/>
    </source>
</evidence>
<dbReference type="Proteomes" id="UP000231366">
    <property type="component" value="Unassembled WGS sequence"/>
</dbReference>